<dbReference type="SUPFAM" id="SSF81345">
    <property type="entry name" value="ABC transporter involved in vitamin B12 uptake, BtuC"/>
    <property type="match status" value="1"/>
</dbReference>
<evidence type="ECO:0000313" key="10">
    <source>
        <dbReference type="EMBL" id="GGY52661.1"/>
    </source>
</evidence>
<feature type="transmembrane region" description="Helical" evidence="9">
    <location>
        <begin position="201"/>
        <end position="221"/>
    </location>
</feature>
<keyword evidence="4" id="KW-1003">Cell membrane</keyword>
<evidence type="ECO:0000256" key="3">
    <source>
        <dbReference type="ARBA" id="ARBA00022448"/>
    </source>
</evidence>
<organism evidence="10 11">
    <name type="scientific">Streptomyces xanthochromogenes</name>
    <dbReference type="NCBI Taxonomy" id="67384"/>
    <lineage>
        <taxon>Bacteria</taxon>
        <taxon>Bacillati</taxon>
        <taxon>Actinomycetota</taxon>
        <taxon>Actinomycetes</taxon>
        <taxon>Kitasatosporales</taxon>
        <taxon>Streptomycetaceae</taxon>
        <taxon>Streptomyces</taxon>
    </lineage>
</organism>
<feature type="transmembrane region" description="Helical" evidence="9">
    <location>
        <begin position="241"/>
        <end position="264"/>
    </location>
</feature>
<dbReference type="InterPro" id="IPR000522">
    <property type="entry name" value="ABC_transptr_permease_BtuC"/>
</dbReference>
<dbReference type="Pfam" id="PF01032">
    <property type="entry name" value="FecCD"/>
    <property type="match status" value="1"/>
</dbReference>
<dbReference type="InterPro" id="IPR037294">
    <property type="entry name" value="ABC_BtuC-like"/>
</dbReference>
<reference evidence="11" key="1">
    <citation type="journal article" date="2019" name="Int. J. Syst. Evol. Microbiol.">
        <title>The Global Catalogue of Microorganisms (GCM) 10K type strain sequencing project: providing services to taxonomists for standard genome sequencing and annotation.</title>
        <authorList>
            <consortium name="The Broad Institute Genomics Platform"/>
            <consortium name="The Broad Institute Genome Sequencing Center for Infectious Disease"/>
            <person name="Wu L."/>
            <person name="Ma J."/>
        </authorList>
    </citation>
    <scope>NUCLEOTIDE SEQUENCE [LARGE SCALE GENOMIC DNA]</scope>
    <source>
        <strain evidence="11">JCM 4594</strain>
    </source>
</reference>
<evidence type="ECO:0000256" key="6">
    <source>
        <dbReference type="ARBA" id="ARBA00022989"/>
    </source>
</evidence>
<feature type="transmembrane region" description="Helical" evidence="9">
    <location>
        <begin position="143"/>
        <end position="164"/>
    </location>
</feature>
<sequence>MALRTRGRAGGPASGRDEVPGRPGAPARVASVDMGTTTGERPPLVRIVGVRRRRIAGLGVVVAVLVIAAVVSIAVGARALSPAEVWHGLFSGPGGDQQASDIRLIVQTVRIPRTVLAVVAGIALGVGGALIQGFTRNPIADTGLLGVNTGASFAVVTAISLLGLTDPFQYLWFAFLGAALAGVVVFGLSSIGRGAGNPLTLALAGQGVTVFLAAMTTAVALSDKAALNALRFWNAGSVAGVPFRVIWPVTAFVVVGLVLALAVLPSVNLLNLGDDVARGLGVNITLIRTVGIVAITLLAGAATAACGPIAFLGLMVAHVARYLAGPDYRWLVPYAGLLGAVVLLVCDIVGRVVVRPGELDAGVLVALLGAPFFAVLVLRGKFKNA</sequence>
<proteinExistence type="inferred from homology"/>
<protein>
    <submittedName>
        <fullName evidence="10">Iron ABC transporter permease</fullName>
    </submittedName>
</protein>
<evidence type="ECO:0000313" key="11">
    <source>
        <dbReference type="Proteomes" id="UP000600946"/>
    </source>
</evidence>
<keyword evidence="6 9" id="KW-1133">Transmembrane helix</keyword>
<comment type="subcellular location">
    <subcellularLocation>
        <location evidence="1">Cell membrane</location>
        <topology evidence="1">Multi-pass membrane protein</topology>
    </subcellularLocation>
</comment>
<feature type="transmembrane region" description="Helical" evidence="9">
    <location>
        <begin position="111"/>
        <end position="131"/>
    </location>
</feature>
<dbReference type="Gene3D" id="1.10.3470.10">
    <property type="entry name" value="ABC transporter involved in vitamin B12 uptake, BtuC"/>
    <property type="match status" value="1"/>
</dbReference>
<feature type="transmembrane region" description="Helical" evidence="9">
    <location>
        <begin position="55"/>
        <end position="77"/>
    </location>
</feature>
<dbReference type="Proteomes" id="UP000600946">
    <property type="component" value="Unassembled WGS sequence"/>
</dbReference>
<keyword evidence="5 9" id="KW-0812">Transmembrane</keyword>
<dbReference type="PANTHER" id="PTHR30472">
    <property type="entry name" value="FERRIC ENTEROBACTIN TRANSPORT SYSTEM PERMEASE PROTEIN"/>
    <property type="match status" value="1"/>
</dbReference>
<evidence type="ECO:0000256" key="9">
    <source>
        <dbReference type="SAM" id="Phobius"/>
    </source>
</evidence>
<feature type="transmembrane region" description="Helical" evidence="9">
    <location>
        <begin position="359"/>
        <end position="378"/>
    </location>
</feature>
<evidence type="ECO:0000256" key="2">
    <source>
        <dbReference type="ARBA" id="ARBA00007935"/>
    </source>
</evidence>
<evidence type="ECO:0000256" key="7">
    <source>
        <dbReference type="ARBA" id="ARBA00023136"/>
    </source>
</evidence>
<keyword evidence="11" id="KW-1185">Reference proteome</keyword>
<feature type="region of interest" description="Disordered" evidence="8">
    <location>
        <begin position="1"/>
        <end position="37"/>
    </location>
</feature>
<evidence type="ECO:0000256" key="4">
    <source>
        <dbReference type="ARBA" id="ARBA00022475"/>
    </source>
</evidence>
<feature type="transmembrane region" description="Helical" evidence="9">
    <location>
        <begin position="170"/>
        <end position="189"/>
    </location>
</feature>
<comment type="similarity">
    <text evidence="2">Belongs to the binding-protein-dependent transport system permease family. FecCD subfamily.</text>
</comment>
<keyword evidence="3" id="KW-0813">Transport</keyword>
<feature type="transmembrane region" description="Helical" evidence="9">
    <location>
        <begin position="301"/>
        <end position="324"/>
    </location>
</feature>
<evidence type="ECO:0000256" key="8">
    <source>
        <dbReference type="SAM" id="MobiDB-lite"/>
    </source>
</evidence>
<comment type="caution">
    <text evidence="10">The sequence shown here is derived from an EMBL/GenBank/DDBJ whole genome shotgun (WGS) entry which is preliminary data.</text>
</comment>
<gene>
    <name evidence="10" type="ORF">GCM10010326_53690</name>
</gene>
<evidence type="ECO:0000256" key="1">
    <source>
        <dbReference type="ARBA" id="ARBA00004651"/>
    </source>
</evidence>
<name>A0ABQ3AGB5_9ACTN</name>
<dbReference type="PANTHER" id="PTHR30472:SF1">
    <property type="entry name" value="FE(3+) DICITRATE TRANSPORT SYSTEM PERMEASE PROTEIN FECC-RELATED"/>
    <property type="match status" value="1"/>
</dbReference>
<evidence type="ECO:0000256" key="5">
    <source>
        <dbReference type="ARBA" id="ARBA00022692"/>
    </source>
</evidence>
<dbReference type="CDD" id="cd06550">
    <property type="entry name" value="TM_ABC_iron-siderophores_like"/>
    <property type="match status" value="1"/>
</dbReference>
<accession>A0ABQ3AGB5</accession>
<dbReference type="EMBL" id="BMUU01000010">
    <property type="protein sequence ID" value="GGY52661.1"/>
    <property type="molecule type" value="Genomic_DNA"/>
</dbReference>
<keyword evidence="7 9" id="KW-0472">Membrane</keyword>
<feature type="transmembrane region" description="Helical" evidence="9">
    <location>
        <begin position="331"/>
        <end position="353"/>
    </location>
</feature>